<accession>A0A5C5BB14</accession>
<keyword evidence="2" id="KW-1185">Reference proteome</keyword>
<dbReference type="InterPro" id="IPR021804">
    <property type="entry name" value="DUF3375"/>
</dbReference>
<sequence length="550" mass="59903">MVGRTRTPASASRRAVSWEWVWLVPRQLTHGGTHGGASFVLDVRGSGYLDRVGTERAMEGEMSGTAVRLAALELRRVRDTEHHPGWALIRAENAPVAAAILGTYLAGDVRRRPAAELAELVESELDELREAGFDLPRTAHAYLAEWRAQGLLIRRAADESRTETYELTAEALGALRFLDQLRTPRQAATQSRLATISAALRSLAVDSDPDVTVRLTALEEERARLDERIARLRSGEEPVVDRAAAIERARDVVQLAEEVPADFARVRTELDGVNRSLRESILDGDTVQGRVLAEVFRGVDLIAESNAGRTFAAFAELVLDAEAGAAFADAVGQVLDREFARELSPAQRRFLRGLLPALVDASLEVQVTMAAFARSLRRFVHSQDYLSDRVLRRELTQTLAAALPAAATTRPWAPSGIELSLTSVPLASVGAIQLYDPQESEVSGDVEVHEDTEVDLDALRALARETEIDMAELRAAVNDALAFARDVTIAEVLDRHGATQGVASVVGLLALAARHGVAHPEARERVEWTSVSGVPREARIPVHTFTGRVP</sequence>
<gene>
    <name evidence="1" type="ORF">FH969_10070</name>
</gene>
<comment type="caution">
    <text evidence="1">The sequence shown here is derived from an EMBL/GenBank/DDBJ whole genome shotgun (WGS) entry which is preliminary data.</text>
</comment>
<proteinExistence type="predicted"/>
<dbReference type="Proteomes" id="UP000313849">
    <property type="component" value="Unassembled WGS sequence"/>
</dbReference>
<dbReference type="AlphaFoldDB" id="A0A5C5BB14"/>
<dbReference type="Pfam" id="PF11855">
    <property type="entry name" value="DUF3375"/>
    <property type="match status" value="1"/>
</dbReference>
<protein>
    <submittedName>
        <fullName evidence="1">DUF3375 domain-containing protein</fullName>
    </submittedName>
</protein>
<evidence type="ECO:0000313" key="2">
    <source>
        <dbReference type="Proteomes" id="UP000313849"/>
    </source>
</evidence>
<dbReference type="OrthoDB" id="3756696at2"/>
<evidence type="ECO:0000313" key="1">
    <source>
        <dbReference type="EMBL" id="TNU73669.1"/>
    </source>
</evidence>
<name>A0A5C5BB14_9MICO</name>
<organism evidence="1 2">
    <name type="scientific">Miniimonas arenae</name>
    <dbReference type="NCBI Taxonomy" id="676201"/>
    <lineage>
        <taxon>Bacteria</taxon>
        <taxon>Bacillati</taxon>
        <taxon>Actinomycetota</taxon>
        <taxon>Actinomycetes</taxon>
        <taxon>Micrococcales</taxon>
        <taxon>Beutenbergiaceae</taxon>
        <taxon>Miniimonas</taxon>
    </lineage>
</organism>
<reference evidence="1 2" key="1">
    <citation type="submission" date="2019-06" db="EMBL/GenBank/DDBJ databases">
        <title>Draft genome sequence of Miniimonas arenae KCTC 19750T isolated from sea sand.</title>
        <authorList>
            <person name="Park S.-J."/>
        </authorList>
    </citation>
    <scope>NUCLEOTIDE SEQUENCE [LARGE SCALE GENOMIC DNA]</scope>
    <source>
        <strain evidence="1 2">KCTC 19750</strain>
    </source>
</reference>
<dbReference type="EMBL" id="VENP01000036">
    <property type="protein sequence ID" value="TNU73669.1"/>
    <property type="molecule type" value="Genomic_DNA"/>
</dbReference>